<dbReference type="AlphaFoldDB" id="A0AAW3SSY1"/>
<dbReference type="EMBL" id="JACERJ010000002">
    <property type="protein sequence ID" value="MBA5203082.1"/>
    <property type="molecule type" value="Genomic_DNA"/>
</dbReference>
<dbReference type="InterPro" id="IPR057447">
    <property type="entry name" value="Bbp19-like_phage"/>
</dbReference>
<evidence type="ECO:0000313" key="2">
    <source>
        <dbReference type="EMBL" id="MBA5203082.1"/>
    </source>
</evidence>
<sequence length="77" mass="8635">MMLKQVRPEDYKRIFEETPGGAEVLDELTRRFGGAVFVKGGAEGDRQTCFNAGRRDVLDFILRQINLADGVSDDVED</sequence>
<protein>
    <recommendedName>
        <fullName evidence="1">Bbp19-like phage domain-containing protein</fullName>
    </recommendedName>
</protein>
<evidence type="ECO:0000313" key="3">
    <source>
        <dbReference type="Proteomes" id="UP000557749"/>
    </source>
</evidence>
<proteinExistence type="predicted"/>
<feature type="domain" description="Bbp19-like phage" evidence="1">
    <location>
        <begin position="11"/>
        <end position="64"/>
    </location>
</feature>
<dbReference type="Proteomes" id="UP000557749">
    <property type="component" value="Unassembled WGS sequence"/>
</dbReference>
<name>A0AAW3SSY1_9GAMM</name>
<organism evidence="2 3">
    <name type="scientific">Pectobacterium aroidearum</name>
    <dbReference type="NCBI Taxonomy" id="1201031"/>
    <lineage>
        <taxon>Bacteria</taxon>
        <taxon>Pseudomonadati</taxon>
        <taxon>Pseudomonadota</taxon>
        <taxon>Gammaproteobacteria</taxon>
        <taxon>Enterobacterales</taxon>
        <taxon>Pectobacteriaceae</taxon>
        <taxon>Pectobacterium</taxon>
    </lineage>
</organism>
<dbReference type="Pfam" id="PF25181">
    <property type="entry name" value="Phage_Bbp19"/>
    <property type="match status" value="1"/>
</dbReference>
<gene>
    <name evidence="2" type="ORF">H2Y57_05195</name>
</gene>
<reference evidence="2 3" key="1">
    <citation type="submission" date="2020-07" db="EMBL/GenBank/DDBJ databases">
        <title>Characterization of Pectobacterium aroidearum strains causing soft rot on Amorphophallus konjac.</title>
        <authorList>
            <person name="Xie H."/>
        </authorList>
    </citation>
    <scope>NUCLEOTIDE SEQUENCE [LARGE SCALE GENOMIC DNA]</scope>
    <source>
        <strain evidence="2 3">MY7</strain>
    </source>
</reference>
<comment type="caution">
    <text evidence="2">The sequence shown here is derived from an EMBL/GenBank/DDBJ whole genome shotgun (WGS) entry which is preliminary data.</text>
</comment>
<evidence type="ECO:0000259" key="1">
    <source>
        <dbReference type="Pfam" id="PF25181"/>
    </source>
</evidence>
<accession>A0AAW3SSY1</accession>